<dbReference type="AlphaFoldDB" id="A0A081AK56"/>
<name>A0A081AK56_PHYNI</name>
<comment type="caution">
    <text evidence="4">The sequence shown here is derived from an EMBL/GenBank/DDBJ whole genome shotgun (WGS) entry which is preliminary data.</text>
</comment>
<feature type="signal peptide" evidence="3">
    <location>
        <begin position="1"/>
        <end position="18"/>
    </location>
</feature>
<accession>A0A081AK56</accession>
<keyword evidence="2" id="KW-0472">Membrane</keyword>
<keyword evidence="2" id="KW-1133">Transmembrane helix</keyword>
<keyword evidence="2" id="KW-0812">Transmembrane</keyword>
<organism evidence="4 5">
    <name type="scientific">Phytophthora nicotianae P1976</name>
    <dbReference type="NCBI Taxonomy" id="1317066"/>
    <lineage>
        <taxon>Eukaryota</taxon>
        <taxon>Sar</taxon>
        <taxon>Stramenopiles</taxon>
        <taxon>Oomycota</taxon>
        <taxon>Peronosporomycetes</taxon>
        <taxon>Peronosporales</taxon>
        <taxon>Peronosporaceae</taxon>
        <taxon>Phytophthora</taxon>
    </lineage>
</organism>
<sequence length="192" mass="21794">MRWILFLWLALAFSLVGAQGHLTTFRRYQSPCLLQHGHSSAMFFTPSTAHHCRIQHLTMARQHLEALTARLRLEVQELQHHALEKLQEPWYKRKCECESSNTLTAPTPAPAQPTQLPESGNTLANKSWRLESTEESSGSTGNDATLSHRHTGSFFTSAMFVLAVFFVVIPAACLIGFVLFCKRRRRQQHTHA</sequence>
<feature type="compositionally biased region" description="Low complexity" evidence="1">
    <location>
        <begin position="102"/>
        <end position="117"/>
    </location>
</feature>
<evidence type="ECO:0000313" key="4">
    <source>
        <dbReference type="EMBL" id="ETO79267.1"/>
    </source>
</evidence>
<protein>
    <submittedName>
        <fullName evidence="4">Uncharacterized protein</fullName>
    </submittedName>
</protein>
<feature type="chain" id="PRO_5001754204" evidence="3">
    <location>
        <begin position="19"/>
        <end position="192"/>
    </location>
</feature>
<dbReference type="OrthoDB" id="124748at2759"/>
<evidence type="ECO:0000256" key="3">
    <source>
        <dbReference type="SAM" id="SignalP"/>
    </source>
</evidence>
<dbReference type="EMBL" id="ANJA01001130">
    <property type="protein sequence ID" value="ETO79267.1"/>
    <property type="molecule type" value="Genomic_DNA"/>
</dbReference>
<reference evidence="4 5" key="1">
    <citation type="submission" date="2013-11" db="EMBL/GenBank/DDBJ databases">
        <title>The Genome Sequence of Phytophthora parasitica P1976.</title>
        <authorList>
            <consortium name="The Broad Institute Genomics Platform"/>
            <person name="Russ C."/>
            <person name="Tyler B."/>
            <person name="Panabieres F."/>
            <person name="Shan W."/>
            <person name="Tripathy S."/>
            <person name="Grunwald N."/>
            <person name="Machado M."/>
            <person name="Johnson C.S."/>
            <person name="Walker B."/>
            <person name="Young S."/>
            <person name="Zeng Q."/>
            <person name="Gargeya S."/>
            <person name="Fitzgerald M."/>
            <person name="Haas B."/>
            <person name="Abouelleil A."/>
            <person name="Allen A.W."/>
            <person name="Alvarado L."/>
            <person name="Arachchi H.M."/>
            <person name="Berlin A.M."/>
            <person name="Chapman S.B."/>
            <person name="Gainer-Dewar J."/>
            <person name="Goldberg J."/>
            <person name="Griggs A."/>
            <person name="Gujja S."/>
            <person name="Hansen M."/>
            <person name="Howarth C."/>
            <person name="Imamovic A."/>
            <person name="Ireland A."/>
            <person name="Larimer J."/>
            <person name="McCowan C."/>
            <person name="Murphy C."/>
            <person name="Pearson M."/>
            <person name="Poon T.W."/>
            <person name="Priest M."/>
            <person name="Roberts A."/>
            <person name="Saif S."/>
            <person name="Shea T."/>
            <person name="Sisk P."/>
            <person name="Sykes S."/>
            <person name="Wortman J."/>
            <person name="Nusbaum C."/>
            <person name="Birren B."/>
        </authorList>
    </citation>
    <scope>NUCLEOTIDE SEQUENCE [LARGE SCALE GENOMIC DNA]</scope>
    <source>
        <strain evidence="4 5">P1976</strain>
    </source>
</reference>
<gene>
    <name evidence="4" type="ORF">F444_06006</name>
</gene>
<evidence type="ECO:0000256" key="2">
    <source>
        <dbReference type="SAM" id="Phobius"/>
    </source>
</evidence>
<feature type="region of interest" description="Disordered" evidence="1">
    <location>
        <begin position="102"/>
        <end position="121"/>
    </location>
</feature>
<evidence type="ECO:0000313" key="5">
    <source>
        <dbReference type="Proteomes" id="UP000028582"/>
    </source>
</evidence>
<dbReference type="Proteomes" id="UP000028582">
    <property type="component" value="Unassembled WGS sequence"/>
</dbReference>
<evidence type="ECO:0000256" key="1">
    <source>
        <dbReference type="SAM" id="MobiDB-lite"/>
    </source>
</evidence>
<keyword evidence="3" id="KW-0732">Signal</keyword>
<feature type="transmembrane region" description="Helical" evidence="2">
    <location>
        <begin position="154"/>
        <end position="180"/>
    </location>
</feature>
<proteinExistence type="predicted"/>